<name>A0A4Q7ZGU8_9ACTN</name>
<dbReference type="GO" id="GO:0003700">
    <property type="term" value="F:DNA-binding transcription factor activity"/>
    <property type="evidence" value="ECO:0007669"/>
    <property type="project" value="InterPro"/>
</dbReference>
<dbReference type="OrthoDB" id="5464689at2"/>
<dbReference type="Pfam" id="PF12833">
    <property type="entry name" value="HTH_18"/>
    <property type="match status" value="1"/>
</dbReference>
<evidence type="ECO:0000259" key="4">
    <source>
        <dbReference type="PROSITE" id="PS01124"/>
    </source>
</evidence>
<dbReference type="Gene3D" id="1.10.10.60">
    <property type="entry name" value="Homeodomain-like"/>
    <property type="match status" value="1"/>
</dbReference>
<gene>
    <name evidence="5" type="ORF">EV385_1747</name>
</gene>
<keyword evidence="2" id="KW-0238">DNA-binding</keyword>
<dbReference type="Proteomes" id="UP000292564">
    <property type="component" value="Unassembled WGS sequence"/>
</dbReference>
<dbReference type="PROSITE" id="PS00041">
    <property type="entry name" value="HTH_ARAC_FAMILY_1"/>
    <property type="match status" value="1"/>
</dbReference>
<dbReference type="SUPFAM" id="SSF46689">
    <property type="entry name" value="Homeodomain-like"/>
    <property type="match status" value="2"/>
</dbReference>
<evidence type="ECO:0000256" key="2">
    <source>
        <dbReference type="ARBA" id="ARBA00023125"/>
    </source>
</evidence>
<comment type="caution">
    <text evidence="5">The sequence shown here is derived from an EMBL/GenBank/DDBJ whole genome shotgun (WGS) entry which is preliminary data.</text>
</comment>
<organism evidence="5 6">
    <name type="scientific">Krasilnikovia cinnamomea</name>
    <dbReference type="NCBI Taxonomy" id="349313"/>
    <lineage>
        <taxon>Bacteria</taxon>
        <taxon>Bacillati</taxon>
        <taxon>Actinomycetota</taxon>
        <taxon>Actinomycetes</taxon>
        <taxon>Micromonosporales</taxon>
        <taxon>Micromonosporaceae</taxon>
        <taxon>Krasilnikovia</taxon>
    </lineage>
</organism>
<keyword evidence="3" id="KW-0804">Transcription</keyword>
<dbReference type="InterPro" id="IPR035418">
    <property type="entry name" value="AraC-bd_2"/>
</dbReference>
<keyword evidence="6" id="KW-1185">Reference proteome</keyword>
<evidence type="ECO:0000256" key="3">
    <source>
        <dbReference type="ARBA" id="ARBA00023163"/>
    </source>
</evidence>
<dbReference type="PANTHER" id="PTHR46796">
    <property type="entry name" value="HTH-TYPE TRANSCRIPTIONAL ACTIVATOR RHAS-RELATED"/>
    <property type="match status" value="1"/>
</dbReference>
<dbReference type="GO" id="GO:0043565">
    <property type="term" value="F:sequence-specific DNA binding"/>
    <property type="evidence" value="ECO:0007669"/>
    <property type="project" value="InterPro"/>
</dbReference>
<evidence type="ECO:0000256" key="1">
    <source>
        <dbReference type="ARBA" id="ARBA00023015"/>
    </source>
</evidence>
<dbReference type="InterPro" id="IPR018062">
    <property type="entry name" value="HTH_AraC-typ_CS"/>
</dbReference>
<accession>A0A4Q7ZGU8</accession>
<sequence>MTDARPRPSSPATLDVVRFSSQDPEEFRSVLNRFFYPAAVELPDGSKRFQASAEMIQLGPITVAQFRLAAPVVAAAELDAYHVTLPARGRVRIRQAGREYLAGPSTAAVFGPTGRAFVLRDGPPMEELDIKIERSALEAELSALLGRSIEGPVDLPPTLDLSDGPRLTWRRLVHLLRDELVHPGSLLLQPLIAEQLRHSLLSGLLLSAPHRYLAELTTPAPAGPPRAIRRALEAIHEDPRRPFSVADLAAVAQVSVRSLQEGFRRHVGCAPMAYLQRVRLDRARDALRVADHSRVTVAAVAHRWGFAHLGRFASAYRARFGEPPSVTLRAAG</sequence>
<dbReference type="PANTHER" id="PTHR46796:SF12">
    <property type="entry name" value="HTH-TYPE DNA-BINDING TRANSCRIPTIONAL ACTIVATOR EUTR"/>
    <property type="match status" value="1"/>
</dbReference>
<proteinExistence type="predicted"/>
<reference evidence="5 6" key="1">
    <citation type="submission" date="2019-02" db="EMBL/GenBank/DDBJ databases">
        <title>Sequencing the genomes of 1000 actinobacteria strains.</title>
        <authorList>
            <person name="Klenk H.-P."/>
        </authorList>
    </citation>
    <scope>NUCLEOTIDE SEQUENCE [LARGE SCALE GENOMIC DNA]</scope>
    <source>
        <strain evidence="5 6">DSM 45162</strain>
    </source>
</reference>
<dbReference type="InterPro" id="IPR009057">
    <property type="entry name" value="Homeodomain-like_sf"/>
</dbReference>
<dbReference type="AlphaFoldDB" id="A0A4Q7ZGU8"/>
<keyword evidence="1" id="KW-0805">Transcription regulation</keyword>
<dbReference type="InterPro" id="IPR050204">
    <property type="entry name" value="AraC_XylS_family_regulators"/>
</dbReference>
<dbReference type="PROSITE" id="PS01124">
    <property type="entry name" value="HTH_ARAC_FAMILY_2"/>
    <property type="match status" value="1"/>
</dbReference>
<dbReference type="EMBL" id="SHKY01000001">
    <property type="protein sequence ID" value="RZU49988.1"/>
    <property type="molecule type" value="Genomic_DNA"/>
</dbReference>
<dbReference type="InterPro" id="IPR018060">
    <property type="entry name" value="HTH_AraC"/>
</dbReference>
<protein>
    <submittedName>
        <fullName evidence="5">Helix-turn-helix protein</fullName>
    </submittedName>
</protein>
<dbReference type="SMART" id="SM00342">
    <property type="entry name" value="HTH_ARAC"/>
    <property type="match status" value="1"/>
</dbReference>
<dbReference type="Pfam" id="PF14525">
    <property type="entry name" value="AraC_binding_2"/>
    <property type="match status" value="1"/>
</dbReference>
<evidence type="ECO:0000313" key="5">
    <source>
        <dbReference type="EMBL" id="RZU49988.1"/>
    </source>
</evidence>
<dbReference type="RefSeq" id="WP_130508988.1">
    <property type="nucleotide sequence ID" value="NZ_SHKY01000001.1"/>
</dbReference>
<evidence type="ECO:0000313" key="6">
    <source>
        <dbReference type="Proteomes" id="UP000292564"/>
    </source>
</evidence>
<feature type="domain" description="HTH araC/xylS-type" evidence="4">
    <location>
        <begin position="229"/>
        <end position="330"/>
    </location>
</feature>